<sequence>MNKNIIETNEISKRYVMGSEVIEALKSVTITIKKGEYVAFMGPSGSGKSTLMNIVGCLDTPTSGTYILNGLDVSNMSENALAEVRNKEIGFVFQTFNLLPRQTSLENVALPLIYAGFNKADRTEKAMQALKNVGLEHRAGHRPNELSGGQRQRVAVARALVNDPSILLADEPTGNLDSKTSYEIMDLFDQIHSKGNTVIMVTHEEDIAEYAHRIVRLRDGLIETDLINKNIRKAKAFIQTAEEH</sequence>
<reference evidence="7 8" key="1">
    <citation type="submission" date="2018-11" db="EMBL/GenBank/DDBJ databases">
        <authorList>
            <person name="Zhou Z."/>
            <person name="Wang G."/>
        </authorList>
    </citation>
    <scope>NUCLEOTIDE SEQUENCE [LARGE SCALE GENOMIC DNA]</scope>
    <source>
        <strain evidence="7 8">KCTC52004</strain>
    </source>
</reference>
<evidence type="ECO:0000313" key="8">
    <source>
        <dbReference type="Proteomes" id="UP000271925"/>
    </source>
</evidence>
<evidence type="ECO:0000256" key="4">
    <source>
        <dbReference type="ARBA" id="ARBA00022967"/>
    </source>
</evidence>
<accession>A0A3P1BSD2</accession>
<dbReference type="InterPro" id="IPR003593">
    <property type="entry name" value="AAA+_ATPase"/>
</dbReference>
<keyword evidence="2" id="KW-0547">Nucleotide-binding</keyword>
<dbReference type="Proteomes" id="UP000271925">
    <property type="component" value="Unassembled WGS sequence"/>
</dbReference>
<keyword evidence="3 7" id="KW-0067">ATP-binding</keyword>
<dbReference type="SMART" id="SM00382">
    <property type="entry name" value="AAA"/>
    <property type="match status" value="1"/>
</dbReference>
<comment type="similarity">
    <text evidence="5">Belongs to the ABC transporter superfamily. Macrolide exporter (TC 3.A.1.122) family.</text>
</comment>
<dbReference type="CDD" id="cd03255">
    <property type="entry name" value="ABC_MJ0796_LolCDE_FtsE"/>
    <property type="match status" value="1"/>
</dbReference>
<dbReference type="GO" id="GO:0016887">
    <property type="term" value="F:ATP hydrolysis activity"/>
    <property type="evidence" value="ECO:0007669"/>
    <property type="project" value="InterPro"/>
</dbReference>
<dbReference type="Pfam" id="PF00005">
    <property type="entry name" value="ABC_tran"/>
    <property type="match status" value="1"/>
</dbReference>
<evidence type="ECO:0000259" key="6">
    <source>
        <dbReference type="PROSITE" id="PS50893"/>
    </source>
</evidence>
<comment type="caution">
    <text evidence="7">The sequence shown here is derived from an EMBL/GenBank/DDBJ whole genome shotgun (WGS) entry which is preliminary data.</text>
</comment>
<dbReference type="GO" id="GO:0098796">
    <property type="term" value="C:membrane protein complex"/>
    <property type="evidence" value="ECO:0007669"/>
    <property type="project" value="UniProtKB-ARBA"/>
</dbReference>
<dbReference type="GO" id="GO:0005524">
    <property type="term" value="F:ATP binding"/>
    <property type="evidence" value="ECO:0007669"/>
    <property type="project" value="UniProtKB-KW"/>
</dbReference>
<dbReference type="PROSITE" id="PS50893">
    <property type="entry name" value="ABC_TRANSPORTER_2"/>
    <property type="match status" value="1"/>
</dbReference>
<dbReference type="RefSeq" id="WP_124873817.1">
    <property type="nucleotide sequence ID" value="NZ_RQJO01000008.1"/>
</dbReference>
<keyword evidence="8" id="KW-1185">Reference proteome</keyword>
<dbReference type="InterPro" id="IPR017911">
    <property type="entry name" value="MacB-like_ATP-bd"/>
</dbReference>
<dbReference type="SUPFAM" id="SSF52540">
    <property type="entry name" value="P-loop containing nucleoside triphosphate hydrolases"/>
    <property type="match status" value="1"/>
</dbReference>
<evidence type="ECO:0000256" key="2">
    <source>
        <dbReference type="ARBA" id="ARBA00022741"/>
    </source>
</evidence>
<evidence type="ECO:0000313" key="7">
    <source>
        <dbReference type="EMBL" id="RRB03766.1"/>
    </source>
</evidence>
<evidence type="ECO:0000256" key="1">
    <source>
        <dbReference type="ARBA" id="ARBA00022448"/>
    </source>
</evidence>
<dbReference type="InterPro" id="IPR017871">
    <property type="entry name" value="ABC_transporter-like_CS"/>
</dbReference>
<dbReference type="InterPro" id="IPR027417">
    <property type="entry name" value="P-loop_NTPase"/>
</dbReference>
<dbReference type="Gene3D" id="3.40.50.300">
    <property type="entry name" value="P-loop containing nucleotide triphosphate hydrolases"/>
    <property type="match status" value="1"/>
</dbReference>
<gene>
    <name evidence="7" type="ORF">EHT25_09510</name>
</gene>
<dbReference type="PANTHER" id="PTHR42798:SF6">
    <property type="entry name" value="CELL DIVISION ATP-BINDING PROTEIN FTSE"/>
    <property type="match status" value="1"/>
</dbReference>
<keyword evidence="1" id="KW-0813">Transport</keyword>
<protein>
    <submittedName>
        <fullName evidence="7">ABC transporter ATP-binding protein</fullName>
    </submittedName>
</protein>
<evidence type="ECO:0000256" key="5">
    <source>
        <dbReference type="ARBA" id="ARBA00038388"/>
    </source>
</evidence>
<dbReference type="EMBL" id="RQJO01000008">
    <property type="protein sequence ID" value="RRB03766.1"/>
    <property type="molecule type" value="Genomic_DNA"/>
</dbReference>
<organism evidence="7 8">
    <name type="scientific">Larkinella rosea</name>
    <dbReference type="NCBI Taxonomy" id="2025312"/>
    <lineage>
        <taxon>Bacteria</taxon>
        <taxon>Pseudomonadati</taxon>
        <taxon>Bacteroidota</taxon>
        <taxon>Cytophagia</taxon>
        <taxon>Cytophagales</taxon>
        <taxon>Spirosomataceae</taxon>
        <taxon>Larkinella</taxon>
    </lineage>
</organism>
<dbReference type="AlphaFoldDB" id="A0A3P1BSD2"/>
<dbReference type="GO" id="GO:0022857">
    <property type="term" value="F:transmembrane transporter activity"/>
    <property type="evidence" value="ECO:0007669"/>
    <property type="project" value="UniProtKB-ARBA"/>
</dbReference>
<evidence type="ECO:0000256" key="3">
    <source>
        <dbReference type="ARBA" id="ARBA00022840"/>
    </source>
</evidence>
<dbReference type="OrthoDB" id="1114670at2"/>
<dbReference type="PANTHER" id="PTHR42798">
    <property type="entry name" value="LIPOPROTEIN-RELEASING SYSTEM ATP-BINDING PROTEIN LOLD"/>
    <property type="match status" value="1"/>
</dbReference>
<keyword evidence="4" id="KW-1278">Translocase</keyword>
<dbReference type="InterPro" id="IPR003439">
    <property type="entry name" value="ABC_transporter-like_ATP-bd"/>
</dbReference>
<proteinExistence type="inferred from homology"/>
<name>A0A3P1BSD2_9BACT</name>
<dbReference type="FunFam" id="3.40.50.300:FF:000032">
    <property type="entry name" value="Export ABC transporter ATP-binding protein"/>
    <property type="match status" value="1"/>
</dbReference>
<feature type="domain" description="ABC transporter" evidence="6">
    <location>
        <begin position="6"/>
        <end position="244"/>
    </location>
</feature>
<dbReference type="PROSITE" id="PS00211">
    <property type="entry name" value="ABC_TRANSPORTER_1"/>
    <property type="match status" value="1"/>
</dbReference>